<organism evidence="2 3">
    <name type="scientific">Thermomonas carbonis</name>
    <dbReference type="NCBI Taxonomy" id="1463158"/>
    <lineage>
        <taxon>Bacteria</taxon>
        <taxon>Pseudomonadati</taxon>
        <taxon>Pseudomonadota</taxon>
        <taxon>Gammaproteobacteria</taxon>
        <taxon>Lysobacterales</taxon>
        <taxon>Lysobacteraceae</taxon>
        <taxon>Thermomonas</taxon>
    </lineage>
</organism>
<accession>A0A7G9STW8</accession>
<keyword evidence="1" id="KW-0732">Signal</keyword>
<sequence length="145" mass="15369">MQRILVSLALFAAIGLAHAGEAVHFGKPLPSTAPVAVADAVAAFDQHAGKPQRFSGRIVEVCQAEGCWMVLEDNGQTARVMFKDHAFLIPKDSSGRAQVGGVLSRKELTPEQVAHLQEDGKGLAVSPVEYRILADGLEIEAGPKS</sequence>
<protein>
    <submittedName>
        <fullName evidence="2">DUF4920 domain-containing protein</fullName>
    </submittedName>
</protein>
<evidence type="ECO:0000313" key="3">
    <source>
        <dbReference type="Proteomes" id="UP000515804"/>
    </source>
</evidence>
<evidence type="ECO:0000313" key="2">
    <source>
        <dbReference type="EMBL" id="QNN71293.1"/>
    </source>
</evidence>
<proteinExistence type="predicted"/>
<keyword evidence="3" id="KW-1185">Reference proteome</keyword>
<dbReference type="AlphaFoldDB" id="A0A7G9STW8"/>
<reference evidence="2 3" key="1">
    <citation type="submission" date="2020-08" db="EMBL/GenBank/DDBJ databases">
        <title>Genome sequence of Thermomonas carbonis KCTC 42013T.</title>
        <authorList>
            <person name="Hyun D.-W."/>
            <person name="Bae J.-W."/>
        </authorList>
    </citation>
    <scope>NUCLEOTIDE SEQUENCE [LARGE SCALE GENOMIC DNA]</scope>
    <source>
        <strain evidence="2 3">KCTC 42013</strain>
    </source>
</reference>
<dbReference type="EMBL" id="CP060719">
    <property type="protein sequence ID" value="QNN71293.1"/>
    <property type="molecule type" value="Genomic_DNA"/>
</dbReference>
<feature type="chain" id="PRO_5028894179" evidence="1">
    <location>
        <begin position="20"/>
        <end position="145"/>
    </location>
</feature>
<dbReference type="RefSeq" id="WP_187553806.1">
    <property type="nucleotide sequence ID" value="NZ_BMZL01000002.1"/>
</dbReference>
<dbReference type="Proteomes" id="UP000515804">
    <property type="component" value="Chromosome"/>
</dbReference>
<evidence type="ECO:0000256" key="1">
    <source>
        <dbReference type="SAM" id="SignalP"/>
    </source>
</evidence>
<name>A0A7G9STW8_9GAMM</name>
<dbReference type="InterPro" id="IPR032577">
    <property type="entry name" value="DUF4920"/>
</dbReference>
<feature type="signal peptide" evidence="1">
    <location>
        <begin position="1"/>
        <end position="19"/>
    </location>
</feature>
<dbReference type="KEGG" id="tcn:H9L16_06995"/>
<dbReference type="Pfam" id="PF16267">
    <property type="entry name" value="DUF4920"/>
    <property type="match status" value="1"/>
</dbReference>
<gene>
    <name evidence="2" type="ORF">H9L16_06995</name>
</gene>